<dbReference type="Proteomes" id="UP000316095">
    <property type="component" value="Unassembled WGS sequence"/>
</dbReference>
<organism evidence="1 2">
    <name type="scientific">Rubinisphaera italica</name>
    <dbReference type="NCBI Taxonomy" id="2527969"/>
    <lineage>
        <taxon>Bacteria</taxon>
        <taxon>Pseudomonadati</taxon>
        <taxon>Planctomycetota</taxon>
        <taxon>Planctomycetia</taxon>
        <taxon>Planctomycetales</taxon>
        <taxon>Planctomycetaceae</taxon>
        <taxon>Rubinisphaera</taxon>
    </lineage>
</organism>
<evidence type="ECO:0000313" key="1">
    <source>
        <dbReference type="EMBL" id="TWT62415.1"/>
    </source>
</evidence>
<sequence>MSTISDEDLLAYADELLNLVTASTIEAKLRKDSSLRERLQALLDGRDSGSISIGEVWRHGRISCPSRSEMGLYLMNALEAERLDYLAFHLESVGCAYCQATLEELKTAAESLELNAQDTQRRERLFASSAGFLQARSASE</sequence>
<gene>
    <name evidence="1" type="ORF">Pan54_31570</name>
</gene>
<dbReference type="AlphaFoldDB" id="A0A5C5XJW7"/>
<comment type="caution">
    <text evidence="1">The sequence shown here is derived from an EMBL/GenBank/DDBJ whole genome shotgun (WGS) entry which is preliminary data.</text>
</comment>
<dbReference type="OrthoDB" id="285502at2"/>
<evidence type="ECO:0000313" key="2">
    <source>
        <dbReference type="Proteomes" id="UP000316095"/>
    </source>
</evidence>
<dbReference type="RefSeq" id="WP_146504273.1">
    <property type="nucleotide sequence ID" value="NZ_SJPG01000001.1"/>
</dbReference>
<reference evidence="1 2" key="1">
    <citation type="submission" date="2019-02" db="EMBL/GenBank/DDBJ databases">
        <title>Deep-cultivation of Planctomycetes and their phenomic and genomic characterization uncovers novel biology.</title>
        <authorList>
            <person name="Wiegand S."/>
            <person name="Jogler M."/>
            <person name="Boedeker C."/>
            <person name="Pinto D."/>
            <person name="Vollmers J."/>
            <person name="Rivas-Marin E."/>
            <person name="Kohn T."/>
            <person name="Peeters S.H."/>
            <person name="Heuer A."/>
            <person name="Rast P."/>
            <person name="Oberbeckmann S."/>
            <person name="Bunk B."/>
            <person name="Jeske O."/>
            <person name="Meyerdierks A."/>
            <person name="Storesund J.E."/>
            <person name="Kallscheuer N."/>
            <person name="Luecker S."/>
            <person name="Lage O.M."/>
            <person name="Pohl T."/>
            <person name="Merkel B.J."/>
            <person name="Hornburger P."/>
            <person name="Mueller R.-W."/>
            <person name="Bruemmer F."/>
            <person name="Labrenz M."/>
            <person name="Spormann A.M."/>
            <person name="Op Den Camp H."/>
            <person name="Overmann J."/>
            <person name="Amann R."/>
            <person name="Jetten M.S.M."/>
            <person name="Mascher T."/>
            <person name="Medema M.H."/>
            <person name="Devos D.P."/>
            <person name="Kaster A.-K."/>
            <person name="Ovreas L."/>
            <person name="Rohde M."/>
            <person name="Galperin M.Y."/>
            <person name="Jogler C."/>
        </authorList>
    </citation>
    <scope>NUCLEOTIDE SEQUENCE [LARGE SCALE GENOMIC DNA]</scope>
    <source>
        <strain evidence="1 2">Pan54</strain>
    </source>
</reference>
<proteinExistence type="predicted"/>
<dbReference type="EMBL" id="SJPG01000001">
    <property type="protein sequence ID" value="TWT62415.1"/>
    <property type="molecule type" value="Genomic_DNA"/>
</dbReference>
<keyword evidence="2" id="KW-1185">Reference proteome</keyword>
<accession>A0A5C5XJW7</accession>
<name>A0A5C5XJW7_9PLAN</name>
<protein>
    <submittedName>
        <fullName evidence="1">Uncharacterized protein</fullName>
    </submittedName>
</protein>